<reference evidence="1" key="1">
    <citation type="journal article" date="2020" name="Stud. Mycol.">
        <title>101 Dothideomycetes genomes: a test case for predicting lifestyles and emergence of pathogens.</title>
        <authorList>
            <person name="Haridas S."/>
            <person name="Albert R."/>
            <person name="Binder M."/>
            <person name="Bloem J."/>
            <person name="Labutti K."/>
            <person name="Salamov A."/>
            <person name="Andreopoulos B."/>
            <person name="Baker S."/>
            <person name="Barry K."/>
            <person name="Bills G."/>
            <person name="Bluhm B."/>
            <person name="Cannon C."/>
            <person name="Castanera R."/>
            <person name="Culley D."/>
            <person name="Daum C."/>
            <person name="Ezra D."/>
            <person name="Gonzalez J."/>
            <person name="Henrissat B."/>
            <person name="Kuo A."/>
            <person name="Liang C."/>
            <person name="Lipzen A."/>
            <person name="Lutzoni F."/>
            <person name="Magnuson J."/>
            <person name="Mondo S."/>
            <person name="Nolan M."/>
            <person name="Ohm R."/>
            <person name="Pangilinan J."/>
            <person name="Park H.-J."/>
            <person name="Ramirez L."/>
            <person name="Alfaro M."/>
            <person name="Sun H."/>
            <person name="Tritt A."/>
            <person name="Yoshinaga Y."/>
            <person name="Zwiers L.-H."/>
            <person name="Turgeon B."/>
            <person name="Goodwin S."/>
            <person name="Spatafora J."/>
            <person name="Crous P."/>
            <person name="Grigoriev I."/>
        </authorList>
    </citation>
    <scope>NUCLEOTIDE SEQUENCE</scope>
    <source>
        <strain evidence="1">CBS 122681</strain>
    </source>
</reference>
<dbReference type="Pfam" id="PF05141">
    <property type="entry name" value="DIT1_PvcA"/>
    <property type="match status" value="1"/>
</dbReference>
<keyword evidence="2" id="KW-1185">Reference proteome</keyword>
<dbReference type="OrthoDB" id="429813at2759"/>
<evidence type="ECO:0000313" key="1">
    <source>
        <dbReference type="EMBL" id="KAF2658352.1"/>
    </source>
</evidence>
<protein>
    <submittedName>
        <fullName evidence="1">Uncharacterized protein</fullName>
    </submittedName>
</protein>
<evidence type="ECO:0000313" key="2">
    <source>
        <dbReference type="Proteomes" id="UP000799324"/>
    </source>
</evidence>
<organism evidence="1 2">
    <name type="scientific">Lophiostoma macrostomum CBS 122681</name>
    <dbReference type="NCBI Taxonomy" id="1314788"/>
    <lineage>
        <taxon>Eukaryota</taxon>
        <taxon>Fungi</taxon>
        <taxon>Dikarya</taxon>
        <taxon>Ascomycota</taxon>
        <taxon>Pezizomycotina</taxon>
        <taxon>Dothideomycetes</taxon>
        <taxon>Pleosporomycetidae</taxon>
        <taxon>Pleosporales</taxon>
        <taxon>Lophiostomataceae</taxon>
        <taxon>Lophiostoma</taxon>
    </lineage>
</organism>
<gene>
    <name evidence="1" type="ORF">K491DRAFT_265451</name>
</gene>
<proteinExistence type="predicted"/>
<accession>A0A6A6TF46</accession>
<dbReference type="Proteomes" id="UP000799324">
    <property type="component" value="Unassembled WGS sequence"/>
</dbReference>
<dbReference type="PANTHER" id="PTHR37285">
    <property type="entry name" value="SPORE WALL MATURATION PROTEIN DIT1"/>
    <property type="match status" value="1"/>
</dbReference>
<dbReference type="AlphaFoldDB" id="A0A6A6TF46"/>
<dbReference type="PANTHER" id="PTHR37285:SF6">
    <property type="entry name" value="BIOSYNTHESIS PROTEIN, PUTATIVE (AFU_ORTHOLOGUE AFUA_5G02660)-RELATED"/>
    <property type="match status" value="1"/>
</dbReference>
<name>A0A6A6TF46_9PLEO</name>
<dbReference type="EMBL" id="MU004315">
    <property type="protein sequence ID" value="KAF2658352.1"/>
    <property type="molecule type" value="Genomic_DNA"/>
</dbReference>
<dbReference type="InterPro" id="IPR007817">
    <property type="entry name" value="Isocyanide_synthase_DIT1"/>
</dbReference>
<sequence>MATARLLDKCDQTPSQVVGVKSFDTGTIQVTTARVDVVSDRDSNSEDSISTTVDSVAAKLEGGQGEPSSLDQNTDEVAVKVFRILASYGLAHERGSTSNKLLLNTLPTIRQSISVNEPIRLLLPGFPYKSPNTTDKVLGALPDLGEELALAHLNGLCESIASVYEHGAQVHIVSDGLVYNGTLAFSYNIHPHCGFSD</sequence>